<protein>
    <submittedName>
        <fullName evidence="1">Uncharacterized protein</fullName>
    </submittedName>
</protein>
<comment type="caution">
    <text evidence="1">The sequence shown here is derived from an EMBL/GenBank/DDBJ whole genome shotgun (WGS) entry which is preliminary data.</text>
</comment>
<dbReference type="EMBL" id="CM037614">
    <property type="protein sequence ID" value="KAH8018088.1"/>
    <property type="molecule type" value="Genomic_DNA"/>
</dbReference>
<keyword evidence="2" id="KW-1185">Reference proteome</keyword>
<gene>
    <name evidence="1" type="ORF">K3G42_033663</name>
</gene>
<sequence length="210" mass="24051">MEPQQLFELDDAVPQPSDAVHLAQGFRLLSREHHIHTASWVDYPDNDKLGFKGFLSAAEAVTDQQKRLYNLCWLTTIGVWPPPFEFHRQPLIPKCTLPVRFQDMNLQLIHPRNICGNHRSRTSRDDDTKAWRVPRGDIACQHDSHELSPVSGTMEPVHAISLSVRDLQRRVGTLEEANRKQAADQHSLRQTVKELEATVERLMVLIEQGN</sequence>
<dbReference type="Proteomes" id="UP000827872">
    <property type="component" value="Linkage Group LG01"/>
</dbReference>
<name>A0ACB8GE86_9SAUR</name>
<evidence type="ECO:0000313" key="1">
    <source>
        <dbReference type="EMBL" id="KAH8018088.1"/>
    </source>
</evidence>
<reference evidence="1" key="1">
    <citation type="submission" date="2021-08" db="EMBL/GenBank/DDBJ databases">
        <title>The first chromosome-level gecko genome reveals the dynamic sex chromosomes of Neotropical dwarf geckos (Sphaerodactylidae: Sphaerodactylus).</title>
        <authorList>
            <person name="Pinto B.J."/>
            <person name="Keating S.E."/>
            <person name="Gamble T."/>
        </authorList>
    </citation>
    <scope>NUCLEOTIDE SEQUENCE</scope>
    <source>
        <strain evidence="1">TG3544</strain>
    </source>
</reference>
<proteinExistence type="predicted"/>
<evidence type="ECO:0000313" key="2">
    <source>
        <dbReference type="Proteomes" id="UP000827872"/>
    </source>
</evidence>
<organism evidence="1 2">
    <name type="scientific">Sphaerodactylus townsendi</name>
    <dbReference type="NCBI Taxonomy" id="933632"/>
    <lineage>
        <taxon>Eukaryota</taxon>
        <taxon>Metazoa</taxon>
        <taxon>Chordata</taxon>
        <taxon>Craniata</taxon>
        <taxon>Vertebrata</taxon>
        <taxon>Euteleostomi</taxon>
        <taxon>Lepidosauria</taxon>
        <taxon>Squamata</taxon>
        <taxon>Bifurcata</taxon>
        <taxon>Gekkota</taxon>
        <taxon>Sphaerodactylidae</taxon>
        <taxon>Sphaerodactylus</taxon>
    </lineage>
</organism>
<accession>A0ACB8GE86</accession>